<feature type="domain" description="Succinylglutamate desuccinylase/Aspartoacylase catalytic" evidence="5">
    <location>
        <begin position="315"/>
        <end position="511"/>
    </location>
</feature>
<feature type="non-terminal residue" evidence="6">
    <location>
        <position position="531"/>
    </location>
</feature>
<keyword evidence="3" id="KW-0378">Hydrolase</keyword>
<accession>A0A813BY76</accession>
<dbReference type="PANTHER" id="PTHR15162:SF7">
    <property type="entry name" value="SUCCINYLGLUTAMATE DESUCCINYLASE"/>
    <property type="match status" value="1"/>
</dbReference>
<dbReference type="GO" id="GO:0016811">
    <property type="term" value="F:hydrolase activity, acting on carbon-nitrogen (but not peptide) bonds, in linear amides"/>
    <property type="evidence" value="ECO:0007669"/>
    <property type="project" value="TreeGrafter"/>
</dbReference>
<name>A0A813BY76_9DINO</name>
<dbReference type="GO" id="GO:0016788">
    <property type="term" value="F:hydrolase activity, acting on ester bonds"/>
    <property type="evidence" value="ECO:0007669"/>
    <property type="project" value="InterPro"/>
</dbReference>
<evidence type="ECO:0000256" key="4">
    <source>
        <dbReference type="ARBA" id="ARBA00022833"/>
    </source>
</evidence>
<keyword evidence="2" id="KW-0479">Metal-binding</keyword>
<dbReference type="Gene3D" id="3.40.630.10">
    <property type="entry name" value="Zn peptidases"/>
    <property type="match status" value="1"/>
</dbReference>
<evidence type="ECO:0000256" key="3">
    <source>
        <dbReference type="ARBA" id="ARBA00022801"/>
    </source>
</evidence>
<feature type="non-terminal residue" evidence="6">
    <location>
        <position position="1"/>
    </location>
</feature>
<dbReference type="GO" id="GO:0005829">
    <property type="term" value="C:cytosol"/>
    <property type="evidence" value="ECO:0007669"/>
    <property type="project" value="TreeGrafter"/>
</dbReference>
<dbReference type="InterPro" id="IPR055438">
    <property type="entry name" value="AstE_AspA_cat"/>
</dbReference>
<dbReference type="GO" id="GO:0046872">
    <property type="term" value="F:metal ion binding"/>
    <property type="evidence" value="ECO:0007669"/>
    <property type="project" value="UniProtKB-KW"/>
</dbReference>
<comment type="cofactor">
    <cofactor evidence="1">
        <name>Zn(2+)</name>
        <dbReference type="ChEBI" id="CHEBI:29105"/>
    </cofactor>
</comment>
<proteinExistence type="predicted"/>
<dbReference type="AlphaFoldDB" id="A0A813BY76"/>
<keyword evidence="7" id="KW-1185">Reference proteome</keyword>
<organism evidence="6 7">
    <name type="scientific">Symbiodinium necroappetens</name>
    <dbReference type="NCBI Taxonomy" id="1628268"/>
    <lineage>
        <taxon>Eukaryota</taxon>
        <taxon>Sar</taxon>
        <taxon>Alveolata</taxon>
        <taxon>Dinophyceae</taxon>
        <taxon>Suessiales</taxon>
        <taxon>Symbiodiniaceae</taxon>
        <taxon>Symbiodinium</taxon>
    </lineage>
</organism>
<evidence type="ECO:0000256" key="1">
    <source>
        <dbReference type="ARBA" id="ARBA00001947"/>
    </source>
</evidence>
<sequence>RNVTGPSPEDLLPGGAARREEYWENATLRWNVDPSMSELHNMRRRAGYEHLATTTRYGDTCCASCGSIDTAKLVRGTGFYAVASAESMQDHGIGDGHYCTQDASPHRGTQGMGCLSCAKGKFLPAHPFSYPLWAQPGAGIFEREIKIVVADTCPHHGNEAWCPARQGRGNEFGVKHHFDFANPPAKYDNYYFVWTKIECPGRLKRRYAQHSRFRVEFLENSNTLLLGQVKSVDKENAGHQGTARLGWTMLPELHGARALPVTHPLPFTRLGSFDSALTGTSFLVCTQVCGVVTATASIAVRTRRVSVRRCAMKRIKRVAVVGGTHGNELSGVILVRSWMRKPSFSEFKSLHVDTFLANEEAVQRCQRFVDEDLNRCFAKSRLSRDGADSEGSEPKRAREINLRIGPRGSETASDLCIDLHNTTSNFGSGIIITNTSSPDLHWRLQLCARLARDCPDVHVVFDCVGDSSDEPFLPLVAKTDLTFEVGPQAHGTIVAEVLRRQQQLVLGTLDFLERYNAGQLSEEERRAKTIE</sequence>
<dbReference type="Pfam" id="PF24827">
    <property type="entry name" value="AstE_AspA_cat"/>
    <property type="match status" value="1"/>
</dbReference>
<dbReference type="SUPFAM" id="SSF50685">
    <property type="entry name" value="Barwin-like endoglucanases"/>
    <property type="match status" value="1"/>
</dbReference>
<evidence type="ECO:0000313" key="6">
    <source>
        <dbReference type="EMBL" id="CAE7922175.1"/>
    </source>
</evidence>
<evidence type="ECO:0000256" key="2">
    <source>
        <dbReference type="ARBA" id="ARBA00022723"/>
    </source>
</evidence>
<dbReference type="EMBL" id="CAJNJA010078375">
    <property type="protein sequence ID" value="CAE7922175.1"/>
    <property type="molecule type" value="Genomic_DNA"/>
</dbReference>
<dbReference type="SUPFAM" id="SSF53187">
    <property type="entry name" value="Zn-dependent exopeptidases"/>
    <property type="match status" value="1"/>
</dbReference>
<protein>
    <submittedName>
        <fullName evidence="6">ACY3 protein</fullName>
    </submittedName>
</protein>
<dbReference type="Gene3D" id="2.40.40.10">
    <property type="entry name" value="RlpA-like domain"/>
    <property type="match status" value="1"/>
</dbReference>
<evidence type="ECO:0000313" key="7">
    <source>
        <dbReference type="Proteomes" id="UP000601435"/>
    </source>
</evidence>
<dbReference type="NCBIfam" id="NF002601">
    <property type="entry name" value="PRK02259.1"/>
    <property type="match status" value="1"/>
</dbReference>
<keyword evidence="4" id="KW-0862">Zinc</keyword>
<dbReference type="OrthoDB" id="8300214at2759"/>
<dbReference type="PANTHER" id="PTHR15162">
    <property type="entry name" value="ASPARTOACYLASE"/>
    <property type="match status" value="1"/>
</dbReference>
<reference evidence="6" key="1">
    <citation type="submission" date="2021-02" db="EMBL/GenBank/DDBJ databases">
        <authorList>
            <person name="Dougan E. K."/>
            <person name="Rhodes N."/>
            <person name="Thang M."/>
            <person name="Chan C."/>
        </authorList>
    </citation>
    <scope>NUCLEOTIDE SEQUENCE</scope>
</reference>
<dbReference type="Proteomes" id="UP000601435">
    <property type="component" value="Unassembled WGS sequence"/>
</dbReference>
<dbReference type="InterPro" id="IPR050178">
    <property type="entry name" value="AspA/AstE_fam"/>
</dbReference>
<comment type="caution">
    <text evidence="6">The sequence shown here is derived from an EMBL/GenBank/DDBJ whole genome shotgun (WGS) entry which is preliminary data.</text>
</comment>
<evidence type="ECO:0000259" key="5">
    <source>
        <dbReference type="Pfam" id="PF24827"/>
    </source>
</evidence>
<gene>
    <name evidence="6" type="primary">ACY3</name>
    <name evidence="6" type="ORF">SNEC2469_LOCUS31840</name>
</gene>
<dbReference type="InterPro" id="IPR036908">
    <property type="entry name" value="RlpA-like_sf"/>
</dbReference>